<evidence type="ECO:0000256" key="1">
    <source>
        <dbReference type="ARBA" id="ARBA00022737"/>
    </source>
</evidence>
<dbReference type="OrthoDB" id="5959761at2759"/>
<feature type="region of interest" description="Disordered" evidence="2">
    <location>
        <begin position="1"/>
        <end position="65"/>
    </location>
</feature>
<dbReference type="PANTHER" id="PTHR23048:SF0">
    <property type="entry name" value="CALMODULIN LIKE 3"/>
    <property type="match status" value="1"/>
</dbReference>
<dbReference type="AlphaFoldDB" id="A0A8T1LVQ2"/>
<dbReference type="Gene3D" id="1.10.238.10">
    <property type="entry name" value="EF-hand"/>
    <property type="match status" value="1"/>
</dbReference>
<accession>A0A8T1LVQ2</accession>
<proteinExistence type="predicted"/>
<dbReference type="PANTHER" id="PTHR23048">
    <property type="entry name" value="MYOSIN LIGHT CHAIN 1, 3"/>
    <property type="match status" value="1"/>
</dbReference>
<dbReference type="GO" id="GO:0016460">
    <property type="term" value="C:myosin II complex"/>
    <property type="evidence" value="ECO:0007669"/>
    <property type="project" value="TreeGrafter"/>
</dbReference>
<gene>
    <name evidence="3" type="ORF">CSKR_109701</name>
</gene>
<dbReference type="EMBL" id="NIRI02000077">
    <property type="protein sequence ID" value="KAG5440978.1"/>
    <property type="molecule type" value="Genomic_DNA"/>
</dbReference>
<evidence type="ECO:0008006" key="5">
    <source>
        <dbReference type="Google" id="ProtNLM"/>
    </source>
</evidence>
<evidence type="ECO:0000313" key="3">
    <source>
        <dbReference type="EMBL" id="KAG5440978.1"/>
    </source>
</evidence>
<comment type="caution">
    <text evidence="3">The sequence shown here is derived from an EMBL/GenBank/DDBJ whole genome shotgun (WGS) entry which is preliminary data.</text>
</comment>
<protein>
    <recommendedName>
        <fullName evidence="5">Calmodulin</fullName>
    </recommendedName>
</protein>
<dbReference type="InterPro" id="IPR050230">
    <property type="entry name" value="CALM/Myosin/TropC-like"/>
</dbReference>
<dbReference type="SUPFAM" id="SSF47473">
    <property type="entry name" value="EF-hand"/>
    <property type="match status" value="1"/>
</dbReference>
<name>A0A8T1LVQ2_CLOSI</name>
<feature type="compositionally biased region" description="Basic and acidic residues" evidence="2">
    <location>
        <begin position="1"/>
        <end position="13"/>
    </location>
</feature>
<reference evidence="3 4" key="2">
    <citation type="journal article" date="2021" name="Genomics">
        <title>High-quality reference genome for Clonorchis sinensis.</title>
        <authorList>
            <person name="Young N.D."/>
            <person name="Stroehlein A.J."/>
            <person name="Kinkar L."/>
            <person name="Wang T."/>
            <person name="Sohn W.M."/>
            <person name="Chang B.C.H."/>
            <person name="Kaur P."/>
            <person name="Weisz D."/>
            <person name="Dudchenko O."/>
            <person name="Aiden E.L."/>
            <person name="Korhonen P.K."/>
            <person name="Gasser R.B."/>
        </authorList>
    </citation>
    <scope>NUCLEOTIDE SEQUENCE [LARGE SCALE GENOMIC DNA]</scope>
    <source>
        <strain evidence="3">Cs-k2</strain>
    </source>
</reference>
<reference evidence="3 4" key="1">
    <citation type="journal article" date="2018" name="Biotechnol. Adv.">
        <title>Improved genomic resources and new bioinformatic workflow for the carcinogenic parasite Clonorchis sinensis: Biotechnological implications.</title>
        <authorList>
            <person name="Wang D."/>
            <person name="Korhonen P.K."/>
            <person name="Gasser R.B."/>
            <person name="Young N.D."/>
        </authorList>
    </citation>
    <scope>NUCLEOTIDE SEQUENCE [LARGE SCALE GENOMIC DNA]</scope>
    <source>
        <strain evidence="3">Cs-k2</strain>
    </source>
</reference>
<feature type="compositionally biased region" description="Polar residues" evidence="2">
    <location>
        <begin position="19"/>
        <end position="32"/>
    </location>
</feature>
<organism evidence="3 4">
    <name type="scientific">Clonorchis sinensis</name>
    <name type="common">Chinese liver fluke</name>
    <dbReference type="NCBI Taxonomy" id="79923"/>
    <lineage>
        <taxon>Eukaryota</taxon>
        <taxon>Metazoa</taxon>
        <taxon>Spiralia</taxon>
        <taxon>Lophotrochozoa</taxon>
        <taxon>Platyhelminthes</taxon>
        <taxon>Trematoda</taxon>
        <taxon>Digenea</taxon>
        <taxon>Opisthorchiida</taxon>
        <taxon>Opisthorchiata</taxon>
        <taxon>Opisthorchiidae</taxon>
        <taxon>Clonorchis</taxon>
    </lineage>
</organism>
<dbReference type="InterPro" id="IPR011992">
    <property type="entry name" value="EF-hand-dom_pair"/>
</dbReference>
<dbReference type="Proteomes" id="UP000286415">
    <property type="component" value="Unassembled WGS sequence"/>
</dbReference>
<evidence type="ECO:0000313" key="4">
    <source>
        <dbReference type="Proteomes" id="UP000286415"/>
    </source>
</evidence>
<keyword evidence="4" id="KW-1185">Reference proteome</keyword>
<evidence type="ECO:0000256" key="2">
    <source>
        <dbReference type="SAM" id="MobiDB-lite"/>
    </source>
</evidence>
<sequence>MNIVAKMDKPVEQRKRRSTSMVVNKPINSKRSGPNRGKMLKEKTSKNSNNEPEASSQSSEASSTDLKQILEEYASEPEDEEVEERWKASVQDVFKKFDRFEEGAVAFDKLEVMLHHINLIPTRQQINAMRNAMWRMNPDAESDEIRVTFDEFLDFAESIFEPPDRSRRRLTEAFMRLPIVSNGMVSQDELTQILTTTGDTLKATDIREVWNDLRKPKRKGVKVKELVKVLTKL</sequence>
<keyword evidence="1" id="KW-0677">Repeat</keyword>
<feature type="compositionally biased region" description="Low complexity" evidence="2">
    <location>
        <begin position="47"/>
        <end position="63"/>
    </location>
</feature>